<dbReference type="InterPro" id="IPR007632">
    <property type="entry name" value="Anoctamin"/>
</dbReference>
<comment type="caution">
    <text evidence="8">The sequence shown here is derived from an EMBL/GenBank/DDBJ whole genome shotgun (WGS) entry which is preliminary data.</text>
</comment>
<dbReference type="GeneID" id="8629348"/>
<dbReference type="KEGG" id="ddi:DDB_G0293626"/>
<dbReference type="Pfam" id="PF04547">
    <property type="entry name" value="Anoctamin"/>
    <property type="match status" value="1"/>
</dbReference>
<keyword evidence="4 6" id="KW-0472">Membrane</keyword>
<dbReference type="SUPFAM" id="SSF81995">
    <property type="entry name" value="beta-sandwich domain of Sec23/24"/>
    <property type="match status" value="1"/>
</dbReference>
<dbReference type="EMBL" id="AAFI02000218">
    <property type="protein sequence ID" value="EAL60625.1"/>
    <property type="molecule type" value="Genomic_DNA"/>
</dbReference>
<evidence type="ECO:0000256" key="5">
    <source>
        <dbReference type="SAM" id="MobiDB-lite"/>
    </source>
</evidence>
<dbReference type="GO" id="GO:0016020">
    <property type="term" value="C:membrane"/>
    <property type="evidence" value="ECO:0007669"/>
    <property type="project" value="UniProtKB-SubCell"/>
</dbReference>
<feature type="compositionally biased region" description="Low complexity" evidence="5">
    <location>
        <begin position="73"/>
        <end position="87"/>
    </location>
</feature>
<accession>Q54BH1</accession>
<evidence type="ECO:0000256" key="2">
    <source>
        <dbReference type="ARBA" id="ARBA00022692"/>
    </source>
</evidence>
<feature type="transmembrane region" description="Helical" evidence="6">
    <location>
        <begin position="497"/>
        <end position="523"/>
    </location>
</feature>
<dbReference type="InParanoid" id="Q54BH1"/>
<proteinExistence type="predicted"/>
<name>Q54BH1_DICDI</name>
<dbReference type="Reactome" id="R-DDI-2672351">
    <property type="pathway name" value="Stimuli-sensing channels"/>
</dbReference>
<feature type="transmembrane region" description="Helical" evidence="6">
    <location>
        <begin position="260"/>
        <end position="281"/>
    </location>
</feature>
<dbReference type="HOGENOM" id="CLU_448668_0_0_1"/>
<dbReference type="RefSeq" id="XP_629058.1">
    <property type="nucleotide sequence ID" value="XM_629056.1"/>
</dbReference>
<dbReference type="InterPro" id="IPR049452">
    <property type="entry name" value="Anoctamin_TM"/>
</dbReference>
<evidence type="ECO:0000256" key="6">
    <source>
        <dbReference type="SAM" id="Phobius"/>
    </source>
</evidence>
<feature type="transmembrane region" description="Helical" evidence="6">
    <location>
        <begin position="350"/>
        <end position="372"/>
    </location>
</feature>
<keyword evidence="3 6" id="KW-1133">Transmembrane helix</keyword>
<feature type="compositionally biased region" description="Low complexity" evidence="5">
    <location>
        <begin position="18"/>
        <end position="50"/>
    </location>
</feature>
<dbReference type="OMA" id="YRQFIVY"/>
<feature type="transmembrane region" description="Helical" evidence="6">
    <location>
        <begin position="544"/>
        <end position="563"/>
    </location>
</feature>
<feature type="transmembrane region" description="Helical" evidence="6">
    <location>
        <begin position="321"/>
        <end position="344"/>
    </location>
</feature>
<evidence type="ECO:0000256" key="4">
    <source>
        <dbReference type="ARBA" id="ARBA00023136"/>
    </source>
</evidence>
<keyword evidence="9" id="KW-1185">Reference proteome</keyword>
<feature type="compositionally biased region" description="Polar residues" evidence="5">
    <location>
        <begin position="51"/>
        <end position="67"/>
    </location>
</feature>
<dbReference type="PANTHER" id="PTHR12308:SF80">
    <property type="entry name" value="DUF590 FAMILY PROTEIN"/>
    <property type="match status" value="1"/>
</dbReference>
<gene>
    <name evidence="8" type="ORF">DDB_G0293626</name>
</gene>
<dbReference type="PANTHER" id="PTHR12308">
    <property type="entry name" value="ANOCTAMIN"/>
    <property type="match status" value="1"/>
</dbReference>
<feature type="region of interest" description="Disordered" evidence="5">
    <location>
        <begin position="1"/>
        <end position="91"/>
    </location>
</feature>
<dbReference type="Proteomes" id="UP000002195">
    <property type="component" value="Unassembled WGS sequence"/>
</dbReference>
<reference evidence="8 9" key="1">
    <citation type="journal article" date="2005" name="Nature">
        <title>The genome of the social amoeba Dictyostelium discoideum.</title>
        <authorList>
            <consortium name="The Dictyostelium discoideum Sequencing Consortium"/>
            <person name="Eichinger L."/>
            <person name="Pachebat J.A."/>
            <person name="Glockner G."/>
            <person name="Rajandream M.A."/>
            <person name="Sucgang R."/>
            <person name="Berriman M."/>
            <person name="Song J."/>
            <person name="Olsen R."/>
            <person name="Szafranski K."/>
            <person name="Xu Q."/>
            <person name="Tunggal B."/>
            <person name="Kummerfeld S."/>
            <person name="Madera M."/>
            <person name="Konfortov B.A."/>
            <person name="Rivero F."/>
            <person name="Bankier A.T."/>
            <person name="Lehmann R."/>
            <person name="Hamlin N."/>
            <person name="Davies R."/>
            <person name="Gaudet P."/>
            <person name="Fey P."/>
            <person name="Pilcher K."/>
            <person name="Chen G."/>
            <person name="Saunders D."/>
            <person name="Sodergren E."/>
            <person name="Davis P."/>
            <person name="Kerhornou A."/>
            <person name="Nie X."/>
            <person name="Hall N."/>
            <person name="Anjard C."/>
            <person name="Hemphill L."/>
            <person name="Bason N."/>
            <person name="Farbrother P."/>
            <person name="Desany B."/>
            <person name="Just E."/>
            <person name="Morio T."/>
            <person name="Rost R."/>
            <person name="Churcher C."/>
            <person name="Cooper J."/>
            <person name="Haydock S."/>
            <person name="van Driessche N."/>
            <person name="Cronin A."/>
            <person name="Goodhead I."/>
            <person name="Muzny D."/>
            <person name="Mourier T."/>
            <person name="Pain A."/>
            <person name="Lu M."/>
            <person name="Harper D."/>
            <person name="Lindsay R."/>
            <person name="Hauser H."/>
            <person name="James K."/>
            <person name="Quiles M."/>
            <person name="Madan Babu M."/>
            <person name="Saito T."/>
            <person name="Buchrieser C."/>
            <person name="Wardroper A."/>
            <person name="Felder M."/>
            <person name="Thangavelu M."/>
            <person name="Johnson D."/>
            <person name="Knights A."/>
            <person name="Loulseged H."/>
            <person name="Mungall K."/>
            <person name="Oliver K."/>
            <person name="Price C."/>
            <person name="Quail M.A."/>
            <person name="Urushihara H."/>
            <person name="Hernandez J."/>
            <person name="Rabbinowitsch E."/>
            <person name="Steffen D."/>
            <person name="Sanders M."/>
            <person name="Ma J."/>
            <person name="Kohara Y."/>
            <person name="Sharp S."/>
            <person name="Simmonds M."/>
            <person name="Spiegler S."/>
            <person name="Tivey A."/>
            <person name="Sugano S."/>
            <person name="White B."/>
            <person name="Walker D."/>
            <person name="Woodward J."/>
            <person name="Winckler T."/>
            <person name="Tanaka Y."/>
            <person name="Shaulsky G."/>
            <person name="Schleicher M."/>
            <person name="Weinstock G."/>
            <person name="Rosenthal A."/>
            <person name="Cox E.C."/>
            <person name="Chisholm R.L."/>
            <person name="Gibbs R."/>
            <person name="Loomis W.F."/>
            <person name="Platzer M."/>
            <person name="Kay R.R."/>
            <person name="Williams J."/>
            <person name="Dear P.H."/>
            <person name="Noegel A.A."/>
            <person name="Barrell B."/>
            <person name="Kuspa A."/>
        </authorList>
    </citation>
    <scope>NUCLEOTIDE SEQUENCE [LARGE SCALE GENOMIC DNA]</scope>
    <source>
        <strain evidence="8 9">AX4</strain>
    </source>
</reference>
<sequence>MAGDDDRNSIPMEHYDQQELQPPQQELQQPPQQQQQQQQELQQQQQQQQQIYPSINDLDSSRNNSPQVPHYASKNSFNNNNSSSNQSLEKIQELESKKELAYEHLSPAPQSSSYEDLGLKDQVLENVFGATVRQKKARVPEGFIVSYTKSGQPFLLSVELQRETNEDFMAANEHAKLKLPINCDNKDIERVYGTGVYLYFNFISFCIGVNVLLFLCVLINMIPHYYFGAKYDHFKNFSIQDYLLLSLNLQSYYQSEVKLYYFWSTFGCILLSFFMGPVYAFKINSYFRKSNKTDFEDGFDADDVIIKNANIPRKERLVRFFISYIIFILLLCGSAVLCALVLKFVNSYKFFTNILTTSFISACIIRVINVIYDQISIYLTMFEKHPTWTKFKIQNTLKLFVFKIVNVIILYILRDRIFENITHQSILEGCPFVDVGSQFLFILVLDLTLSNLWEIIYSVSMAYIGRRREKSGKKSTESYKPEFEISEEYLEILYRQFIVYLGLPIYPIVTLFGVVCNIVEYYVDRFRLIRICKKPHRMQGSMKKFLSFYLLFISLISVASYPYGSGWVLIQIGFKTGNLNTNCGYLFDGDIPVSDSSSSSTGNGIGIKI</sequence>
<feature type="transmembrane region" description="Helical" evidence="6">
    <location>
        <begin position="393"/>
        <end position="413"/>
    </location>
</feature>
<dbReference type="dictyBase" id="DDB_G0293626"/>
<dbReference type="eggNOG" id="ENOG502S72X">
    <property type="taxonomic scope" value="Eukaryota"/>
</dbReference>
<evidence type="ECO:0000256" key="1">
    <source>
        <dbReference type="ARBA" id="ARBA00004141"/>
    </source>
</evidence>
<comment type="subcellular location">
    <subcellularLocation>
        <location evidence="1">Membrane</location>
        <topology evidence="1">Multi-pass membrane protein</topology>
    </subcellularLocation>
</comment>
<feature type="domain" description="Anoctamin transmembrane" evidence="7">
    <location>
        <begin position="188"/>
        <end position="559"/>
    </location>
</feature>
<protein>
    <submittedName>
        <fullName evidence="8">DUF590 family protein</fullName>
    </submittedName>
</protein>
<dbReference type="PaxDb" id="44689-DDB0304478"/>
<dbReference type="VEuPathDB" id="AmoebaDB:DDB_G0293626"/>
<dbReference type="AlphaFoldDB" id="Q54BH1"/>
<feature type="transmembrane region" description="Helical" evidence="6">
    <location>
        <begin position="196"/>
        <end position="222"/>
    </location>
</feature>
<dbReference type="TCDB" id="1.A.17.2.1">
    <property type="family name" value="the calcium-dependent chloride channel (ca-clc) family"/>
</dbReference>
<evidence type="ECO:0000313" key="8">
    <source>
        <dbReference type="EMBL" id="EAL60625.1"/>
    </source>
</evidence>
<feature type="compositionally biased region" description="Basic and acidic residues" evidence="5">
    <location>
        <begin position="1"/>
        <end position="17"/>
    </location>
</feature>
<evidence type="ECO:0000256" key="3">
    <source>
        <dbReference type="ARBA" id="ARBA00022989"/>
    </source>
</evidence>
<evidence type="ECO:0000259" key="7">
    <source>
        <dbReference type="Pfam" id="PF04547"/>
    </source>
</evidence>
<organism evidence="8 9">
    <name type="scientific">Dictyostelium discoideum</name>
    <name type="common">Social amoeba</name>
    <dbReference type="NCBI Taxonomy" id="44689"/>
    <lineage>
        <taxon>Eukaryota</taxon>
        <taxon>Amoebozoa</taxon>
        <taxon>Evosea</taxon>
        <taxon>Eumycetozoa</taxon>
        <taxon>Dictyostelia</taxon>
        <taxon>Dictyosteliales</taxon>
        <taxon>Dictyosteliaceae</taxon>
        <taxon>Dictyostelium</taxon>
    </lineage>
</organism>
<keyword evidence="2 6" id="KW-0812">Transmembrane</keyword>
<evidence type="ECO:0000313" key="9">
    <source>
        <dbReference type="Proteomes" id="UP000002195"/>
    </source>
</evidence>
<dbReference type="GO" id="GO:1902476">
    <property type="term" value="P:chloride transmembrane transport"/>
    <property type="evidence" value="ECO:0000318"/>
    <property type="project" value="GO_Central"/>
</dbReference>
<dbReference type="GO" id="GO:0005254">
    <property type="term" value="F:chloride channel activity"/>
    <property type="evidence" value="ECO:0000318"/>
    <property type="project" value="GO_Central"/>
</dbReference>